<protein>
    <submittedName>
        <fullName evidence="3">Uncharacterized protein</fullName>
    </submittedName>
</protein>
<evidence type="ECO:0000256" key="2">
    <source>
        <dbReference type="SAM" id="SignalP"/>
    </source>
</evidence>
<feature type="region of interest" description="Disordered" evidence="1">
    <location>
        <begin position="43"/>
        <end position="69"/>
    </location>
</feature>
<feature type="region of interest" description="Disordered" evidence="1">
    <location>
        <begin position="194"/>
        <end position="216"/>
    </location>
</feature>
<accession>A0A1X7AKY1</accession>
<feature type="compositionally biased region" description="Low complexity" evidence="1">
    <location>
        <begin position="54"/>
        <end position="69"/>
    </location>
</feature>
<dbReference type="AlphaFoldDB" id="A0A1X7AKY1"/>
<sequence>MHRTLGIAALATFLCLFYSLSLHANNTDNKAWKTYWQLRGIMPSTQTDEPPPTGAEAAPAEHTPTGLPVLLPPPGSSPLALIADLAGLEAVSLRKSVIQWLEEKSATVANIEVAELTAPMTGNIPPLGGINSLLPASTQYPKLDTLLETLNANEKKQLPKNPTPPDLLQTFAAPAILQRPIVFVTIYFRKGEPIPQEDEENKDDRHQVTLESLSEDEDDEDLIAVDDRYTPPMEIELTTPSPSVKASKEQEQAARDLYPHIEILVIDDELETQMMGPQRTARWLAAQTTSPVFLGYAGGYMFGIQTPEIIGAPDDYQKLQQENLSKVLALFEELKSQLESDLLLDPGKELQHAFPIPPLTEHRFQSSQKSRLIIIPEPAAEDGRNSVHRKKEEIAPLRAVGVIDGVGSANFIKRQQYVGVGPASSAVDEDTVYQPKGTEIEYSEAELTVTHQAGLWMAVVPKEEPAFWDDAQYSQTLSTSILMTASTPDIQAMQLEPGRQLSHLMSAQSCSTEFFNIIDALLTCQTEKISIVDWQNHVPTILDSLKKVQTSKNTAIPVKGGAATVNQLSSLILGHPLYTGFMADLNLMDTQVTLVKQLAEWRVKARYRAPESFESPTLQWPLPAFVTRLPEIWEQATQTKDHKQLEYILAVISQALSSISAWFIHNTKDLEYLPPATVLPAEIEDLGVFFSRPEVSQFLSRILKSHDPLENLTDELVLTLFLLQQANTSKPLNNESIRLMLATLSKEKKRELLTALVGQAGLESIFETIIFDDSMPRLTYDVHQLMLETKTPIKRALKEGEGATKKDVISKQTAPKIDDQTRQLLSLTDGVDPIDFTRLSVYCSPTSRTQIAIGTGETHFDLENTRLMAAIISGEIQPAQLLTAEDFAPEALIPNWGKYGTDLQESSRVRSISYSGVSLGPKALPSAVQPLSIQNTRFQVSTSRSFMDRKK</sequence>
<dbReference type="EMBL" id="FWPT01000006">
    <property type="protein sequence ID" value="SMA48459.1"/>
    <property type="molecule type" value="Genomic_DNA"/>
</dbReference>
<feature type="chain" id="PRO_5010882560" evidence="2">
    <location>
        <begin position="25"/>
        <end position="951"/>
    </location>
</feature>
<feature type="signal peptide" evidence="2">
    <location>
        <begin position="1"/>
        <end position="24"/>
    </location>
</feature>
<keyword evidence="4" id="KW-1185">Reference proteome</keyword>
<dbReference type="RefSeq" id="WP_087110829.1">
    <property type="nucleotide sequence ID" value="NZ_CBCSCN010000006.1"/>
</dbReference>
<evidence type="ECO:0000313" key="4">
    <source>
        <dbReference type="Proteomes" id="UP000196573"/>
    </source>
</evidence>
<dbReference type="Proteomes" id="UP000196573">
    <property type="component" value="Unassembled WGS sequence"/>
</dbReference>
<proteinExistence type="predicted"/>
<name>A0A1X7AKY1_9GAMM</name>
<keyword evidence="2" id="KW-0732">Signal</keyword>
<evidence type="ECO:0000313" key="3">
    <source>
        <dbReference type="EMBL" id="SMA48459.1"/>
    </source>
</evidence>
<organism evidence="3 4">
    <name type="scientific">Parendozoicomonas haliclonae</name>
    <dbReference type="NCBI Taxonomy" id="1960125"/>
    <lineage>
        <taxon>Bacteria</taxon>
        <taxon>Pseudomonadati</taxon>
        <taxon>Pseudomonadota</taxon>
        <taxon>Gammaproteobacteria</taxon>
        <taxon>Oceanospirillales</taxon>
        <taxon>Endozoicomonadaceae</taxon>
        <taxon>Parendozoicomonas</taxon>
    </lineage>
</organism>
<gene>
    <name evidence="3" type="ORF">EHSB41UT_02748</name>
</gene>
<reference evidence="3 4" key="1">
    <citation type="submission" date="2017-03" db="EMBL/GenBank/DDBJ databases">
        <authorList>
            <person name="Afonso C.L."/>
            <person name="Miller P.J."/>
            <person name="Scott M.A."/>
            <person name="Spackman E."/>
            <person name="Goraichik I."/>
            <person name="Dimitrov K.M."/>
            <person name="Suarez D.L."/>
            <person name="Swayne D.E."/>
        </authorList>
    </citation>
    <scope>NUCLEOTIDE SEQUENCE [LARGE SCALE GENOMIC DNA]</scope>
    <source>
        <strain evidence="3">SB41UT1</strain>
    </source>
</reference>
<evidence type="ECO:0000256" key="1">
    <source>
        <dbReference type="SAM" id="MobiDB-lite"/>
    </source>
</evidence>